<accession>A0A101LXV0</accession>
<comment type="caution">
    <text evidence="1">The sequence shown here is derived from an EMBL/GenBank/DDBJ whole genome shotgun (WGS) entry which is preliminary data.</text>
</comment>
<sequence length="104" mass="11062">MLVLAPAFKFHSREGRRTTILPVSSSLASVPGSMVVRAKNPVHPAGGSSASRHPRVTPFVRSLPLCYDPPVVHIGATAAPSPPVVTMSDVQIAEIHEKVSRYSP</sequence>
<gene>
    <name evidence="1" type="primary">nad6</name>
    <name evidence="1" type="ORF">ABT39_MTgene5544</name>
</gene>
<geneLocation type="mitochondrion" evidence="1"/>
<proteinExistence type="predicted"/>
<keyword evidence="1" id="KW-0496">Mitochondrion</keyword>
<organism evidence="1">
    <name type="scientific">Picea glauca</name>
    <name type="common">White spruce</name>
    <name type="synonym">Pinus glauca</name>
    <dbReference type="NCBI Taxonomy" id="3330"/>
    <lineage>
        <taxon>Eukaryota</taxon>
        <taxon>Viridiplantae</taxon>
        <taxon>Streptophyta</taxon>
        <taxon>Embryophyta</taxon>
        <taxon>Tracheophyta</taxon>
        <taxon>Spermatophyta</taxon>
        <taxon>Pinopsida</taxon>
        <taxon>Pinidae</taxon>
        <taxon>Conifers I</taxon>
        <taxon>Pinales</taxon>
        <taxon>Pinaceae</taxon>
        <taxon>Picea</taxon>
    </lineage>
</organism>
<dbReference type="AlphaFoldDB" id="A0A101LXV0"/>
<dbReference type="EMBL" id="LKAM01000007">
    <property type="protein sequence ID" value="KUM47359.1"/>
    <property type="molecule type" value="Genomic_DNA"/>
</dbReference>
<name>A0A101LXV0_PICGL</name>
<evidence type="ECO:0000313" key="1">
    <source>
        <dbReference type="EMBL" id="KUM47359.1"/>
    </source>
</evidence>
<reference evidence="1" key="1">
    <citation type="journal article" date="2015" name="Genome Biol. Evol.">
        <title>Organellar Genomes of White Spruce (Picea glauca): Assembly and Annotation.</title>
        <authorList>
            <person name="Jackman S.D."/>
            <person name="Warren R.L."/>
            <person name="Gibb E.A."/>
            <person name="Vandervalk B.P."/>
            <person name="Mohamadi H."/>
            <person name="Chu J."/>
            <person name="Raymond A."/>
            <person name="Pleasance S."/>
            <person name="Coope R."/>
            <person name="Wildung M.R."/>
            <person name="Ritland C.E."/>
            <person name="Bousquet J."/>
            <person name="Jones S.J."/>
            <person name="Bohlmann J."/>
            <person name="Birol I."/>
        </authorList>
    </citation>
    <scope>NUCLEOTIDE SEQUENCE [LARGE SCALE GENOMIC DNA]</scope>
    <source>
        <tissue evidence="1">Flushing bud</tissue>
    </source>
</reference>
<protein>
    <submittedName>
        <fullName evidence="1">NADH dehydrogenase subunit 6</fullName>
    </submittedName>
</protein>